<gene>
    <name evidence="1" type="ORF">TNIN_360411</name>
</gene>
<comment type="caution">
    <text evidence="1">The sequence shown here is derived from an EMBL/GenBank/DDBJ whole genome shotgun (WGS) entry which is preliminary data.</text>
</comment>
<evidence type="ECO:0000313" key="1">
    <source>
        <dbReference type="EMBL" id="GFS34316.1"/>
    </source>
</evidence>
<sequence length="97" mass="11462">MTCFQPSVDAITGKRKYKWFVVLLVNVSIHRFPYNRFAVSQLSREKRRRFLKACSYTFDCCSACLEFLIGMPFQDLEDARKLGAELRFTMECEDFLQ</sequence>
<dbReference type="AlphaFoldDB" id="A0A8X6JSQ9"/>
<proteinExistence type="predicted"/>
<keyword evidence="2" id="KW-1185">Reference proteome</keyword>
<dbReference type="EMBL" id="BMAV01024583">
    <property type="protein sequence ID" value="GFS34316.1"/>
    <property type="molecule type" value="Genomic_DNA"/>
</dbReference>
<evidence type="ECO:0000313" key="2">
    <source>
        <dbReference type="Proteomes" id="UP000886998"/>
    </source>
</evidence>
<accession>A0A8X6JSQ9</accession>
<dbReference type="Proteomes" id="UP000886998">
    <property type="component" value="Unassembled WGS sequence"/>
</dbReference>
<protein>
    <submittedName>
        <fullName evidence="1">Uncharacterized protein</fullName>
    </submittedName>
</protein>
<name>A0A8X6JSQ9_9ARAC</name>
<dbReference type="OrthoDB" id="10269441at2759"/>
<organism evidence="1 2">
    <name type="scientific">Trichonephila inaurata madagascariensis</name>
    <dbReference type="NCBI Taxonomy" id="2747483"/>
    <lineage>
        <taxon>Eukaryota</taxon>
        <taxon>Metazoa</taxon>
        <taxon>Ecdysozoa</taxon>
        <taxon>Arthropoda</taxon>
        <taxon>Chelicerata</taxon>
        <taxon>Arachnida</taxon>
        <taxon>Araneae</taxon>
        <taxon>Araneomorphae</taxon>
        <taxon>Entelegynae</taxon>
        <taxon>Araneoidea</taxon>
        <taxon>Nephilidae</taxon>
        <taxon>Trichonephila</taxon>
        <taxon>Trichonephila inaurata</taxon>
    </lineage>
</organism>
<reference evidence="1" key="1">
    <citation type="submission" date="2020-08" db="EMBL/GenBank/DDBJ databases">
        <title>Multicomponent nature underlies the extraordinary mechanical properties of spider dragline silk.</title>
        <authorList>
            <person name="Kono N."/>
            <person name="Nakamura H."/>
            <person name="Mori M."/>
            <person name="Yoshida Y."/>
            <person name="Ohtoshi R."/>
            <person name="Malay A.D."/>
            <person name="Moran D.A.P."/>
            <person name="Tomita M."/>
            <person name="Numata K."/>
            <person name="Arakawa K."/>
        </authorList>
    </citation>
    <scope>NUCLEOTIDE SEQUENCE</scope>
</reference>